<gene>
    <name evidence="1" type="ORF">LCGC14_0560370</name>
</gene>
<proteinExistence type="predicted"/>
<organism evidence="1">
    <name type="scientific">marine sediment metagenome</name>
    <dbReference type="NCBI Taxonomy" id="412755"/>
    <lineage>
        <taxon>unclassified sequences</taxon>
        <taxon>metagenomes</taxon>
        <taxon>ecological metagenomes</taxon>
    </lineage>
</organism>
<protein>
    <submittedName>
        <fullName evidence="1">Uncharacterized protein</fullName>
    </submittedName>
</protein>
<dbReference type="EMBL" id="LAZR01000795">
    <property type="protein sequence ID" value="KKN57664.1"/>
    <property type="molecule type" value="Genomic_DNA"/>
</dbReference>
<accession>A0A0F9RSF1</accession>
<sequence>MTKINNITFSLSVELKNVIREEGDYGEDKFNYRFDLYINNKRNQFIRIMDANSKDELKKKIIKKIQS</sequence>
<dbReference type="AlphaFoldDB" id="A0A0F9RSF1"/>
<name>A0A0F9RSF1_9ZZZZ</name>
<reference evidence="1" key="1">
    <citation type="journal article" date="2015" name="Nature">
        <title>Complex archaea that bridge the gap between prokaryotes and eukaryotes.</title>
        <authorList>
            <person name="Spang A."/>
            <person name="Saw J.H."/>
            <person name="Jorgensen S.L."/>
            <person name="Zaremba-Niedzwiedzka K."/>
            <person name="Martijn J."/>
            <person name="Lind A.E."/>
            <person name="van Eijk R."/>
            <person name="Schleper C."/>
            <person name="Guy L."/>
            <person name="Ettema T.J."/>
        </authorList>
    </citation>
    <scope>NUCLEOTIDE SEQUENCE</scope>
</reference>
<evidence type="ECO:0000313" key="1">
    <source>
        <dbReference type="EMBL" id="KKN57664.1"/>
    </source>
</evidence>
<comment type="caution">
    <text evidence="1">The sequence shown here is derived from an EMBL/GenBank/DDBJ whole genome shotgun (WGS) entry which is preliminary data.</text>
</comment>